<dbReference type="RefSeq" id="WP_033521752.1">
    <property type="nucleotide sequence ID" value="NZ_JGZC01000001.1"/>
</dbReference>
<reference evidence="2 3" key="1">
    <citation type="submission" date="2014-03" db="EMBL/GenBank/DDBJ databases">
        <title>Genomics of Bifidobacteria.</title>
        <authorList>
            <person name="Ventura M."/>
            <person name="Milani C."/>
            <person name="Lugli G.A."/>
        </authorList>
    </citation>
    <scope>NUCLEOTIDE SEQUENCE [LARGE SCALE GENOMIC DNA]</scope>
    <source>
        <strain evidence="2 3">LMG 11341</strain>
    </source>
</reference>
<sequence>MTTAAVITLHQVDNYGTQLQAYATQEKLKQYFDNVVLIDYRRPDTYGKGLVDSFAKGNPVKALAFLPTYLLWKKVFDGFRSEYLNLTEKTYLSESDFKNFNDFADVYVSGSDQVWNSEWNKGVIPCFYLDFAPDGKPKYAYASSFGRSHLDENEVNQSKKYIDRFDMISVREQSGVDILNDQYGYHNAVQIVDPTLAMPASFWRSIATRPRVKGDYILIYNLNRSKEFDGYADELSRRTGLPIYRFCTRVDQVFRNGKSLVVPEILDFVSLVDNAKYVLTDSFHATAFSMNMGTEPICIYPGQYSGRLSEFLKLVDSEQCHVDGYDDFDVINRHVDFAKVERILDAERTRVDEYLANMQQAVLANKQ</sequence>
<comment type="caution">
    <text evidence="2">The sequence shown here is derived from an EMBL/GenBank/DDBJ whole genome shotgun (WGS) entry which is preliminary data.</text>
</comment>
<gene>
    <name evidence="2" type="ORF">BMERY_1173</name>
</gene>
<accession>A0A087BKV5</accession>
<proteinExistence type="predicted"/>
<organism evidence="2 3">
    <name type="scientific">Bifidobacterium merycicum</name>
    <dbReference type="NCBI Taxonomy" id="78345"/>
    <lineage>
        <taxon>Bacteria</taxon>
        <taxon>Bacillati</taxon>
        <taxon>Actinomycetota</taxon>
        <taxon>Actinomycetes</taxon>
        <taxon>Bifidobacteriales</taxon>
        <taxon>Bifidobacteriaceae</taxon>
        <taxon>Bifidobacterium</taxon>
    </lineage>
</organism>
<dbReference type="eggNOG" id="COG2327">
    <property type="taxonomic scope" value="Bacteria"/>
</dbReference>
<dbReference type="EMBL" id="JGZC01000001">
    <property type="protein sequence ID" value="KFI71655.1"/>
    <property type="molecule type" value="Genomic_DNA"/>
</dbReference>
<dbReference type="OrthoDB" id="9811182at2"/>
<protein>
    <recommendedName>
        <fullName evidence="1">Polysaccharide pyruvyl transferase domain-containing protein</fullName>
    </recommendedName>
</protein>
<evidence type="ECO:0000313" key="3">
    <source>
        <dbReference type="Proteomes" id="UP000029060"/>
    </source>
</evidence>
<evidence type="ECO:0000259" key="1">
    <source>
        <dbReference type="Pfam" id="PF04230"/>
    </source>
</evidence>
<dbReference type="STRING" id="78345.BMERY_1173"/>
<dbReference type="Pfam" id="PF04230">
    <property type="entry name" value="PS_pyruv_trans"/>
    <property type="match status" value="1"/>
</dbReference>
<keyword evidence="3" id="KW-1185">Reference proteome</keyword>
<dbReference type="Proteomes" id="UP000029060">
    <property type="component" value="Unassembled WGS sequence"/>
</dbReference>
<dbReference type="InterPro" id="IPR007345">
    <property type="entry name" value="Polysacch_pyruvyl_Trfase"/>
</dbReference>
<dbReference type="AlphaFoldDB" id="A0A087BKV5"/>
<feature type="domain" description="Polysaccharide pyruvyl transferase" evidence="1">
    <location>
        <begin position="14"/>
        <end position="300"/>
    </location>
</feature>
<name>A0A087BKV5_9BIFI</name>
<evidence type="ECO:0000313" key="2">
    <source>
        <dbReference type="EMBL" id="KFI71655.1"/>
    </source>
</evidence>